<name>A0A660L391_9ACTN</name>
<dbReference type="Pfam" id="PF07791">
    <property type="entry name" value="Imm11"/>
    <property type="match status" value="1"/>
</dbReference>
<accession>A0A660L391</accession>
<gene>
    <name evidence="2" type="ORF">C8N24_6408</name>
</gene>
<reference evidence="2 3" key="1">
    <citation type="submission" date="2018-10" db="EMBL/GenBank/DDBJ databases">
        <title>Genomic Encyclopedia of Archaeal and Bacterial Type Strains, Phase II (KMG-II): from individual species to whole genera.</title>
        <authorList>
            <person name="Goeker M."/>
        </authorList>
    </citation>
    <scope>NUCLEOTIDE SEQUENCE [LARGE SCALE GENOMIC DNA]</scope>
    <source>
        <strain evidence="2 3">DSM 14954</strain>
    </source>
</reference>
<dbReference type="AlphaFoldDB" id="A0A660L391"/>
<protein>
    <recommendedName>
        <fullName evidence="1">Immunity MXAN-0049 protein domain-containing protein</fullName>
    </recommendedName>
</protein>
<evidence type="ECO:0000313" key="2">
    <source>
        <dbReference type="EMBL" id="RKQ88366.1"/>
    </source>
</evidence>
<organism evidence="2 3">
    <name type="scientific">Solirubrobacter pauli</name>
    <dbReference type="NCBI Taxonomy" id="166793"/>
    <lineage>
        <taxon>Bacteria</taxon>
        <taxon>Bacillati</taxon>
        <taxon>Actinomycetota</taxon>
        <taxon>Thermoleophilia</taxon>
        <taxon>Solirubrobacterales</taxon>
        <taxon>Solirubrobacteraceae</taxon>
        <taxon>Solirubrobacter</taxon>
    </lineage>
</organism>
<comment type="caution">
    <text evidence="2">The sequence shown here is derived from an EMBL/GenBank/DDBJ whole genome shotgun (WGS) entry which is preliminary data.</text>
</comment>
<sequence length="109" mass="11723">MAFREVQIALRGGRQVDDYAALAVLGRAGAIDRSLSEPVTIDAPIAAGTAMKGLRGLYFGLDQWDGSDVFSPEGAFTVIVTDRVRHAITAAKLTNVRFLSVLEFEQLAV</sequence>
<dbReference type="InterPro" id="IPR012433">
    <property type="entry name" value="Imm11"/>
</dbReference>
<feature type="domain" description="Immunity MXAN-0049 protein" evidence="1">
    <location>
        <begin position="1"/>
        <end position="101"/>
    </location>
</feature>
<dbReference type="Proteomes" id="UP000278962">
    <property type="component" value="Unassembled WGS sequence"/>
</dbReference>
<proteinExistence type="predicted"/>
<keyword evidence="3" id="KW-1185">Reference proteome</keyword>
<dbReference type="EMBL" id="RBIL01000002">
    <property type="protein sequence ID" value="RKQ88366.1"/>
    <property type="molecule type" value="Genomic_DNA"/>
</dbReference>
<evidence type="ECO:0000259" key="1">
    <source>
        <dbReference type="Pfam" id="PF07791"/>
    </source>
</evidence>
<evidence type="ECO:0000313" key="3">
    <source>
        <dbReference type="Proteomes" id="UP000278962"/>
    </source>
</evidence>